<reference evidence="1" key="1">
    <citation type="submission" date="2022-03" db="EMBL/GenBank/DDBJ databases">
        <authorList>
            <person name="Woo C.Y."/>
        </authorList>
    </citation>
    <scope>NUCLEOTIDE SEQUENCE</scope>
    <source>
        <strain evidence="1">CYS-02</strain>
    </source>
</reference>
<organism evidence="1 2">
    <name type="scientific">Variovorax terrae</name>
    <dbReference type="NCBI Taxonomy" id="2923278"/>
    <lineage>
        <taxon>Bacteria</taxon>
        <taxon>Pseudomonadati</taxon>
        <taxon>Pseudomonadota</taxon>
        <taxon>Betaproteobacteria</taxon>
        <taxon>Burkholderiales</taxon>
        <taxon>Comamonadaceae</taxon>
        <taxon>Variovorax</taxon>
    </lineage>
</organism>
<evidence type="ECO:0000313" key="2">
    <source>
        <dbReference type="Proteomes" id="UP001139447"/>
    </source>
</evidence>
<gene>
    <name evidence="1" type="ORF">MMF98_19945</name>
</gene>
<keyword evidence="2" id="KW-1185">Reference proteome</keyword>
<dbReference type="EMBL" id="JALGBI010000003">
    <property type="protein sequence ID" value="MCJ0765491.1"/>
    <property type="molecule type" value="Genomic_DNA"/>
</dbReference>
<dbReference type="Proteomes" id="UP001139447">
    <property type="component" value="Unassembled WGS sequence"/>
</dbReference>
<protein>
    <submittedName>
        <fullName evidence="1">Uncharacterized protein</fullName>
    </submittedName>
</protein>
<proteinExistence type="predicted"/>
<dbReference type="RefSeq" id="WP_243308956.1">
    <property type="nucleotide sequence ID" value="NZ_JALGBI010000003.1"/>
</dbReference>
<name>A0A9X1VX91_9BURK</name>
<accession>A0A9X1VX91</accession>
<sequence length="82" mass="8986">MNFINNTISVGKYRVSPLSRQREDGLYAASVSISSGRGSASTDRVMRFGEAFHTQDAAHRYASEQGLIWVLEAQRPAGARPS</sequence>
<dbReference type="AlphaFoldDB" id="A0A9X1VX91"/>
<comment type="caution">
    <text evidence="1">The sequence shown here is derived from an EMBL/GenBank/DDBJ whole genome shotgun (WGS) entry which is preliminary data.</text>
</comment>
<evidence type="ECO:0000313" key="1">
    <source>
        <dbReference type="EMBL" id="MCJ0765491.1"/>
    </source>
</evidence>